<keyword evidence="1" id="KW-0223">Dioxygenase</keyword>
<dbReference type="PANTHER" id="PTHR20883:SF48">
    <property type="entry name" value="ECTOINE DIOXYGENASE"/>
    <property type="match status" value="1"/>
</dbReference>
<proteinExistence type="predicted"/>
<dbReference type="KEGG" id="npu:Npun_F2449"/>
<dbReference type="HOGENOM" id="CLU_048953_8_1_3"/>
<evidence type="ECO:0000313" key="1">
    <source>
        <dbReference type="EMBL" id="ACC81010.1"/>
    </source>
</evidence>
<dbReference type="Gene3D" id="2.60.120.620">
    <property type="entry name" value="q2cbj1_9rhob like domain"/>
    <property type="match status" value="1"/>
</dbReference>
<reference evidence="1 2" key="2">
    <citation type="journal article" date="2013" name="Plant Physiol.">
        <title>A Nostoc punctiforme Sugar Transporter Necessary to Establish a Cyanobacterium-Plant Symbiosis.</title>
        <authorList>
            <person name="Ekman M."/>
            <person name="Picossi S."/>
            <person name="Campbell E.L."/>
            <person name="Meeks J.C."/>
            <person name="Flores E."/>
        </authorList>
    </citation>
    <scope>NUCLEOTIDE SEQUENCE [LARGE SCALE GENOMIC DNA]</scope>
    <source>
        <strain evidence="2">ATCC 29133 / PCC 73102</strain>
    </source>
</reference>
<dbReference type="STRING" id="63737.Npun_F2449"/>
<protein>
    <submittedName>
        <fullName evidence="1">Phytanoyl-CoA dioxygenase</fullName>
    </submittedName>
</protein>
<accession>B2J8N3</accession>
<evidence type="ECO:0000313" key="2">
    <source>
        <dbReference type="Proteomes" id="UP000001191"/>
    </source>
</evidence>
<keyword evidence="2" id="KW-1185">Reference proteome</keyword>
<gene>
    <name evidence="1" type="ordered locus">Npun_F2449</name>
</gene>
<dbReference type="Pfam" id="PF05721">
    <property type="entry name" value="PhyH"/>
    <property type="match status" value="1"/>
</dbReference>
<dbReference type="EMBL" id="CP001037">
    <property type="protein sequence ID" value="ACC81010.1"/>
    <property type="molecule type" value="Genomic_DNA"/>
</dbReference>
<keyword evidence="1" id="KW-0560">Oxidoreductase</keyword>
<dbReference type="InterPro" id="IPR008775">
    <property type="entry name" value="Phytyl_CoA_dOase-like"/>
</dbReference>
<name>B2J8N3_NOSP7</name>
<dbReference type="PhylomeDB" id="B2J8N3"/>
<dbReference type="SUPFAM" id="SSF51197">
    <property type="entry name" value="Clavaminate synthase-like"/>
    <property type="match status" value="1"/>
</dbReference>
<dbReference type="PANTHER" id="PTHR20883">
    <property type="entry name" value="PHYTANOYL-COA DIOXYGENASE DOMAIN CONTAINING 1"/>
    <property type="match status" value="1"/>
</dbReference>
<dbReference type="OrthoDB" id="9814777at2"/>
<dbReference type="AlphaFoldDB" id="B2J8N3"/>
<dbReference type="GO" id="GO:0005506">
    <property type="term" value="F:iron ion binding"/>
    <property type="evidence" value="ECO:0007669"/>
    <property type="project" value="UniProtKB-ARBA"/>
</dbReference>
<dbReference type="EnsemblBacteria" id="ACC81010">
    <property type="protein sequence ID" value="ACC81010"/>
    <property type="gene ID" value="Npun_F2449"/>
</dbReference>
<sequence>MKTFTYKFSQDQLALLPTESDIAFYEEHGWFISKKVIPDEIIDEAIAGSENFYRGERDATLPYSTGYSDWKPGDGDAVRNNQHVSYRKKELRKLVLQPIVGAIAAKLARTTEIRLFEDTLVYKAPITISDRGGVVGWHTDYSYSSNCTSKKMLSAWIPFQDIDENKAPLVVLDGSHKWSDTEHLRCFNNQNLKEIEEKFTQKGREIVEVPIILKKGQVSFHHCCTIHGSYPNCSNSVRLAFALYLQDYANRHQPFWNNKEQIHHFLDSMCRKLPNGNPDYSDPAIFPILWSAEDRY</sequence>
<reference evidence="2" key="1">
    <citation type="submission" date="2008-04" db="EMBL/GenBank/DDBJ databases">
        <title>Complete sequence of chromosome of Nostoc punctiforme ATCC 29133.</title>
        <authorList>
            <consortium name="US DOE Joint Genome Institute"/>
            <person name="Copeland A."/>
            <person name="Lucas S."/>
            <person name="Lapidus A."/>
            <person name="Glavina del Rio T."/>
            <person name="Dalin E."/>
            <person name="Tice H."/>
            <person name="Pitluck S."/>
            <person name="Chain P."/>
            <person name="Malfatti S."/>
            <person name="Shin M."/>
            <person name="Vergez L."/>
            <person name="Schmutz J."/>
            <person name="Larimer F."/>
            <person name="Land M."/>
            <person name="Hauser L."/>
            <person name="Kyrpides N."/>
            <person name="Kim E."/>
            <person name="Meeks J.C."/>
            <person name="Elhai J."/>
            <person name="Campbell E.L."/>
            <person name="Thiel T."/>
            <person name="Longmire J."/>
            <person name="Potts M."/>
            <person name="Atlas R."/>
        </authorList>
    </citation>
    <scope>NUCLEOTIDE SEQUENCE [LARGE SCALE GENOMIC DNA]</scope>
    <source>
        <strain evidence="2">ATCC 29133 / PCC 73102</strain>
    </source>
</reference>
<dbReference type="GO" id="GO:0016706">
    <property type="term" value="F:2-oxoglutarate-dependent dioxygenase activity"/>
    <property type="evidence" value="ECO:0007669"/>
    <property type="project" value="UniProtKB-ARBA"/>
</dbReference>
<dbReference type="Proteomes" id="UP000001191">
    <property type="component" value="Chromosome"/>
</dbReference>
<organism evidence="1 2">
    <name type="scientific">Nostoc punctiforme (strain ATCC 29133 / PCC 73102)</name>
    <dbReference type="NCBI Taxonomy" id="63737"/>
    <lineage>
        <taxon>Bacteria</taxon>
        <taxon>Bacillati</taxon>
        <taxon>Cyanobacteriota</taxon>
        <taxon>Cyanophyceae</taxon>
        <taxon>Nostocales</taxon>
        <taxon>Nostocaceae</taxon>
        <taxon>Nostoc</taxon>
    </lineage>
</organism>
<dbReference type="RefSeq" id="WP_012409004.1">
    <property type="nucleotide sequence ID" value="NC_010628.1"/>
</dbReference>
<dbReference type="eggNOG" id="COG5285">
    <property type="taxonomic scope" value="Bacteria"/>
</dbReference>